<evidence type="ECO:0000313" key="1">
    <source>
        <dbReference type="EMBL" id="MBI4132823.1"/>
    </source>
</evidence>
<accession>A0A933DUB5</accession>
<dbReference type="EMBL" id="JACQMI010000013">
    <property type="protein sequence ID" value="MBI4132823.1"/>
    <property type="molecule type" value="Genomic_DNA"/>
</dbReference>
<comment type="caution">
    <text evidence="1">The sequence shown here is derived from an EMBL/GenBank/DDBJ whole genome shotgun (WGS) entry which is preliminary data.</text>
</comment>
<name>A0A933DUB5_9BACT</name>
<protein>
    <submittedName>
        <fullName evidence="1">Uncharacterized protein</fullName>
    </submittedName>
</protein>
<organism evidence="1 2">
    <name type="scientific">Candidatus Sungiibacteriota bacterium</name>
    <dbReference type="NCBI Taxonomy" id="2750080"/>
    <lineage>
        <taxon>Bacteria</taxon>
        <taxon>Candidatus Sungiibacteriota</taxon>
    </lineage>
</organism>
<evidence type="ECO:0000313" key="2">
    <source>
        <dbReference type="Proteomes" id="UP000756703"/>
    </source>
</evidence>
<gene>
    <name evidence="1" type="ORF">HY473_01920</name>
</gene>
<dbReference type="Proteomes" id="UP000756703">
    <property type="component" value="Unassembled WGS sequence"/>
</dbReference>
<sequence>MKLKIKGIEDAGVLDKERAVFKASADEDVGHYIVFKTKKSGETKVSSRPSLTFWFPDREIKKDDLVVLYSKGGVNTSTTNTKGATSHFFYWGQNSPIWNHSNDAVVLLSVDEWDLKFPGN</sequence>
<proteinExistence type="predicted"/>
<dbReference type="AlphaFoldDB" id="A0A933DUB5"/>
<reference evidence="1" key="1">
    <citation type="submission" date="2020-07" db="EMBL/GenBank/DDBJ databases">
        <title>Huge and variable diversity of episymbiotic CPR bacteria and DPANN archaea in groundwater ecosystems.</title>
        <authorList>
            <person name="He C.Y."/>
            <person name="Keren R."/>
            <person name="Whittaker M."/>
            <person name="Farag I.F."/>
            <person name="Doudna J."/>
            <person name="Cate J.H.D."/>
            <person name="Banfield J.F."/>
        </authorList>
    </citation>
    <scope>NUCLEOTIDE SEQUENCE</scope>
    <source>
        <strain evidence="1">NC_groundwater_1225_Ag_S-0.1um_56_177</strain>
    </source>
</reference>